<dbReference type="AlphaFoldDB" id="A0A5D3CG04"/>
<sequence length="222" mass="24800">MAEHKNIFPQATKNCSTNPAKLFHILLMKMPVNSHGGVHPIVWFLQEEEQCAFLCQEGRQVSRGGQKKLRVLEKLIPINGKIELKRAALDVFFSDISTPNMAMELLDHWNDEYEGIIINSESLPSKHLSSNRDSSGEKGCGSKLDTEQAALVSVAINEGFNYHHAEAGYVMLTYWIPDLPSMLPSGPSHHIGVAALPSMTTRRTNNIVTYHKYAHLPPIPNF</sequence>
<dbReference type="InterPro" id="IPR003293">
    <property type="entry name" value="Nudix_hydrolase6-like"/>
</dbReference>
<keyword evidence="2 4" id="KW-0378">Hydrolase</keyword>
<dbReference type="Gene3D" id="3.40.630.30">
    <property type="match status" value="1"/>
</dbReference>
<dbReference type="GO" id="GO:0047631">
    <property type="term" value="F:ADP-ribose diphosphatase activity"/>
    <property type="evidence" value="ECO:0007669"/>
    <property type="project" value="TreeGrafter"/>
</dbReference>
<dbReference type="GO" id="GO:0035529">
    <property type="term" value="F:NADH pyrophosphatase activity"/>
    <property type="evidence" value="ECO:0007669"/>
    <property type="project" value="TreeGrafter"/>
</dbReference>
<evidence type="ECO:0000256" key="2">
    <source>
        <dbReference type="ARBA" id="ARBA00022801"/>
    </source>
</evidence>
<organism evidence="4 5">
    <name type="scientific">Cucumis melo var. makuwa</name>
    <name type="common">Oriental melon</name>
    <dbReference type="NCBI Taxonomy" id="1194695"/>
    <lineage>
        <taxon>Eukaryota</taxon>
        <taxon>Viridiplantae</taxon>
        <taxon>Streptophyta</taxon>
        <taxon>Embryophyta</taxon>
        <taxon>Tracheophyta</taxon>
        <taxon>Spermatophyta</taxon>
        <taxon>Magnoliopsida</taxon>
        <taxon>eudicotyledons</taxon>
        <taxon>Gunneridae</taxon>
        <taxon>Pentapetalae</taxon>
        <taxon>rosids</taxon>
        <taxon>fabids</taxon>
        <taxon>Cucurbitales</taxon>
        <taxon>Cucurbitaceae</taxon>
        <taxon>Benincaseae</taxon>
        <taxon>Cucumis</taxon>
    </lineage>
</organism>
<name>A0A5D3CG04_CUCMM</name>
<dbReference type="Pfam" id="PF18290">
    <property type="entry name" value="Nudix_hydro"/>
    <property type="match status" value="1"/>
</dbReference>
<comment type="similarity">
    <text evidence="1">Belongs to the Nudix hydrolase family.</text>
</comment>
<evidence type="ECO:0000259" key="3">
    <source>
        <dbReference type="Pfam" id="PF18290"/>
    </source>
</evidence>
<dbReference type="PANTHER" id="PTHR13994:SF53">
    <property type="entry name" value="NUDIX HYDROLASE 8-LIKE"/>
    <property type="match status" value="1"/>
</dbReference>
<proteinExistence type="inferred from homology"/>
<reference evidence="4 5" key="1">
    <citation type="submission" date="2019-08" db="EMBL/GenBank/DDBJ databases">
        <title>Draft genome sequences of two oriental melons (Cucumis melo L. var makuwa).</title>
        <authorList>
            <person name="Kwon S.-Y."/>
        </authorList>
    </citation>
    <scope>NUCLEOTIDE SEQUENCE [LARGE SCALE GENOMIC DNA]</scope>
    <source>
        <strain evidence="5">cv. Chang Bougi</strain>
        <tissue evidence="4">Leaf</tissue>
    </source>
</reference>
<dbReference type="PRINTS" id="PR01356">
    <property type="entry name" value="GFGPROTEIN"/>
</dbReference>
<comment type="caution">
    <text evidence="4">The sequence shown here is derived from an EMBL/GenBank/DDBJ whole genome shotgun (WGS) entry which is preliminary data.</text>
</comment>
<accession>A0A5D3CG04</accession>
<evidence type="ECO:0000313" key="4">
    <source>
        <dbReference type="EMBL" id="TYK10134.1"/>
    </source>
</evidence>
<dbReference type="EMBL" id="SSTD01011206">
    <property type="protein sequence ID" value="TYK10134.1"/>
    <property type="molecule type" value="Genomic_DNA"/>
</dbReference>
<dbReference type="PANTHER" id="PTHR13994">
    <property type="entry name" value="NUDIX HYDROLASE RELATED"/>
    <property type="match status" value="1"/>
</dbReference>
<protein>
    <submittedName>
        <fullName evidence="4">Nudix hydrolase 8-like isoform X2</fullName>
    </submittedName>
</protein>
<evidence type="ECO:0000256" key="1">
    <source>
        <dbReference type="ARBA" id="ARBA00005582"/>
    </source>
</evidence>
<dbReference type="Proteomes" id="UP000321947">
    <property type="component" value="Unassembled WGS sequence"/>
</dbReference>
<gene>
    <name evidence="4" type="ORF">E5676_scaffold16G002770</name>
</gene>
<dbReference type="InterPro" id="IPR040618">
    <property type="entry name" value="Pre-Nudix"/>
</dbReference>
<feature type="domain" description="Pre-nudix hydrolase" evidence="3">
    <location>
        <begin position="108"/>
        <end position="176"/>
    </location>
</feature>
<dbReference type="GO" id="GO:0051287">
    <property type="term" value="F:NAD binding"/>
    <property type="evidence" value="ECO:0007669"/>
    <property type="project" value="TreeGrafter"/>
</dbReference>
<evidence type="ECO:0000313" key="5">
    <source>
        <dbReference type="Proteomes" id="UP000321947"/>
    </source>
</evidence>